<feature type="transmembrane region" description="Helical" evidence="6">
    <location>
        <begin position="50"/>
        <end position="74"/>
    </location>
</feature>
<dbReference type="OrthoDB" id="9906841at2759"/>
<dbReference type="KEGG" id="lcm:106706810"/>
<comment type="subcellular location">
    <subcellularLocation>
        <location evidence="1">Membrane</location>
    </subcellularLocation>
</comment>
<dbReference type="Bgee" id="ENSLACG00000005562">
    <property type="expression patterns" value="Expressed in pelvic fin and 6 other cell types or tissues"/>
</dbReference>
<dbReference type="InParanoid" id="H3A9E9"/>
<name>H3A9E9_LATCH</name>
<dbReference type="HOGENOM" id="CLU_124511_3_0_1"/>
<dbReference type="GO" id="GO:0005886">
    <property type="term" value="C:plasma membrane"/>
    <property type="evidence" value="ECO:0007669"/>
    <property type="project" value="TreeGrafter"/>
</dbReference>
<dbReference type="InterPro" id="IPR007593">
    <property type="entry name" value="CD225/Dispanin_fam"/>
</dbReference>
<evidence type="ECO:0000256" key="5">
    <source>
        <dbReference type="ARBA" id="ARBA00023136"/>
    </source>
</evidence>
<dbReference type="eggNOG" id="ENOG502S9XK">
    <property type="taxonomic scope" value="Eukaryota"/>
</dbReference>
<organism evidence="7 8">
    <name type="scientific">Latimeria chalumnae</name>
    <name type="common">Coelacanth</name>
    <dbReference type="NCBI Taxonomy" id="7897"/>
    <lineage>
        <taxon>Eukaryota</taxon>
        <taxon>Metazoa</taxon>
        <taxon>Chordata</taxon>
        <taxon>Craniata</taxon>
        <taxon>Vertebrata</taxon>
        <taxon>Euteleostomi</taxon>
        <taxon>Coelacanthiformes</taxon>
        <taxon>Coelacanthidae</taxon>
        <taxon>Latimeria</taxon>
    </lineage>
</organism>
<evidence type="ECO:0000256" key="1">
    <source>
        <dbReference type="ARBA" id="ARBA00004370"/>
    </source>
</evidence>
<reference evidence="7" key="2">
    <citation type="submission" date="2025-08" db="UniProtKB">
        <authorList>
            <consortium name="Ensembl"/>
        </authorList>
    </citation>
    <scope>IDENTIFICATION</scope>
</reference>
<dbReference type="Ensembl" id="ENSLACT00000006323.1">
    <property type="protein sequence ID" value="ENSLACP00000006270.1"/>
    <property type="gene ID" value="ENSLACG00000005562.1"/>
</dbReference>
<protein>
    <submittedName>
        <fullName evidence="7">Uncharacterized protein</fullName>
    </submittedName>
</protein>
<dbReference type="Pfam" id="PF04505">
    <property type="entry name" value="CD225"/>
    <property type="match status" value="1"/>
</dbReference>
<dbReference type="FunCoup" id="H3A9E9">
    <property type="interactions" value="749"/>
</dbReference>
<dbReference type="AlphaFoldDB" id="H3A9E9"/>
<reference evidence="8" key="1">
    <citation type="submission" date="2011-08" db="EMBL/GenBank/DDBJ databases">
        <title>The draft genome of Latimeria chalumnae.</title>
        <authorList>
            <person name="Di Palma F."/>
            <person name="Alfoldi J."/>
            <person name="Johnson J."/>
            <person name="Berlin A."/>
            <person name="Gnerre S."/>
            <person name="Jaffe D."/>
            <person name="MacCallum I."/>
            <person name="Young S."/>
            <person name="Walker B.J."/>
            <person name="Lander E."/>
            <person name="Lindblad-Toh K."/>
        </authorList>
    </citation>
    <scope>NUCLEOTIDE SEQUENCE [LARGE SCALE GENOMIC DNA]</scope>
    <source>
        <strain evidence="8">Wild caught</strain>
    </source>
</reference>
<keyword evidence="3 6" id="KW-0812">Transmembrane</keyword>
<keyword evidence="8" id="KW-1185">Reference proteome</keyword>
<sequence>MSTTGFTYPQDNVPLSNRIQYEALQNENRGFPTATMINIGPPVEVPRDHFLWSIFNTLFGNFCCLGFLALIFSVKSRDRKVVQDMEGARHYGSTARCLNITALVFNIILAIIAIILLVIYVQMLIEMIQNNSKGWNEINNYGK</sequence>
<evidence type="ECO:0000256" key="2">
    <source>
        <dbReference type="ARBA" id="ARBA00006843"/>
    </source>
</evidence>
<accession>H3A9E9</accession>
<keyword evidence="5 6" id="KW-0472">Membrane</keyword>
<proteinExistence type="inferred from homology"/>
<dbReference type="Proteomes" id="UP000008672">
    <property type="component" value="Unassembled WGS sequence"/>
</dbReference>
<evidence type="ECO:0000256" key="3">
    <source>
        <dbReference type="ARBA" id="ARBA00022692"/>
    </source>
</evidence>
<evidence type="ECO:0000313" key="8">
    <source>
        <dbReference type="Proteomes" id="UP000008672"/>
    </source>
</evidence>
<evidence type="ECO:0000256" key="6">
    <source>
        <dbReference type="SAM" id="Phobius"/>
    </source>
</evidence>
<comment type="similarity">
    <text evidence="2">Belongs to the CD225/Dispanin family.</text>
</comment>
<dbReference type="EMBL" id="AFYH01236148">
    <property type="status" value="NOT_ANNOTATED_CDS"/>
    <property type="molecule type" value="Genomic_DNA"/>
</dbReference>
<dbReference type="PANTHER" id="PTHR13999:SF4">
    <property type="entry name" value="INTERFERON-INDUCED TRANSMEMBRANE PROTEIN 3"/>
    <property type="match status" value="1"/>
</dbReference>
<dbReference type="EMBL" id="AFYH01236147">
    <property type="status" value="NOT_ANNOTATED_CDS"/>
    <property type="molecule type" value="Genomic_DNA"/>
</dbReference>
<keyword evidence="4 6" id="KW-1133">Transmembrane helix</keyword>
<dbReference type="InterPro" id="IPR051517">
    <property type="entry name" value="IFITM_antiviral_protein"/>
</dbReference>
<reference evidence="7" key="3">
    <citation type="submission" date="2025-09" db="UniProtKB">
        <authorList>
            <consortium name="Ensembl"/>
        </authorList>
    </citation>
    <scope>IDENTIFICATION</scope>
</reference>
<feature type="transmembrane region" description="Helical" evidence="6">
    <location>
        <begin position="95"/>
        <end position="121"/>
    </location>
</feature>
<evidence type="ECO:0000313" key="7">
    <source>
        <dbReference type="Ensembl" id="ENSLACP00000006270.1"/>
    </source>
</evidence>
<dbReference type="GeneTree" id="ENSGT00950000182857"/>
<evidence type="ECO:0000256" key="4">
    <source>
        <dbReference type="ARBA" id="ARBA00022989"/>
    </source>
</evidence>
<dbReference type="STRING" id="7897.ENSLACP00000006270"/>
<dbReference type="PANTHER" id="PTHR13999">
    <property type="entry name" value="INTERFERON INDUCIBLE TRANSMEMBRANE PROTEIN"/>
    <property type="match status" value="1"/>
</dbReference>